<evidence type="ECO:0000313" key="1">
    <source>
        <dbReference type="EMBL" id="KAG0725966.1"/>
    </source>
</evidence>
<evidence type="ECO:0000313" key="2">
    <source>
        <dbReference type="Proteomes" id="UP000770661"/>
    </source>
</evidence>
<protein>
    <submittedName>
        <fullName evidence="1">Uncharacterized protein</fullName>
    </submittedName>
</protein>
<keyword evidence="2" id="KW-1185">Reference proteome</keyword>
<name>A0A8J4YLP1_CHIOP</name>
<proteinExistence type="predicted"/>
<organism evidence="1 2">
    <name type="scientific">Chionoecetes opilio</name>
    <name type="common">Atlantic snow crab</name>
    <name type="synonym">Cancer opilio</name>
    <dbReference type="NCBI Taxonomy" id="41210"/>
    <lineage>
        <taxon>Eukaryota</taxon>
        <taxon>Metazoa</taxon>
        <taxon>Ecdysozoa</taxon>
        <taxon>Arthropoda</taxon>
        <taxon>Crustacea</taxon>
        <taxon>Multicrustacea</taxon>
        <taxon>Malacostraca</taxon>
        <taxon>Eumalacostraca</taxon>
        <taxon>Eucarida</taxon>
        <taxon>Decapoda</taxon>
        <taxon>Pleocyemata</taxon>
        <taxon>Brachyura</taxon>
        <taxon>Eubrachyura</taxon>
        <taxon>Majoidea</taxon>
        <taxon>Majidae</taxon>
        <taxon>Chionoecetes</taxon>
    </lineage>
</organism>
<sequence>MLGWCASPVATTKGSSQDSRGFYEFHRMSKDNFVKLLNLVSPLIRKQDTKLRKAVSPAQRLSVTLRYLATVLRGTYLKLPTNIC</sequence>
<dbReference type="Proteomes" id="UP000770661">
    <property type="component" value="Unassembled WGS sequence"/>
</dbReference>
<dbReference type="OrthoDB" id="5971912at2759"/>
<comment type="caution">
    <text evidence="1">The sequence shown here is derived from an EMBL/GenBank/DDBJ whole genome shotgun (WGS) entry which is preliminary data.</text>
</comment>
<dbReference type="EMBL" id="JACEEZ010005008">
    <property type="protein sequence ID" value="KAG0725966.1"/>
    <property type="molecule type" value="Genomic_DNA"/>
</dbReference>
<reference evidence="1" key="1">
    <citation type="submission" date="2020-07" db="EMBL/GenBank/DDBJ databases">
        <title>The High-quality genome of the commercially important snow crab, Chionoecetes opilio.</title>
        <authorList>
            <person name="Jeong J.-H."/>
            <person name="Ryu S."/>
        </authorList>
    </citation>
    <scope>NUCLEOTIDE SEQUENCE</scope>
    <source>
        <strain evidence="1">MADBK_172401_WGS</strain>
        <tissue evidence="1">Digestive gland</tissue>
    </source>
</reference>
<accession>A0A8J4YLP1</accession>
<dbReference type="AlphaFoldDB" id="A0A8J4YLP1"/>
<gene>
    <name evidence="1" type="ORF">GWK47_037552</name>
</gene>